<protein>
    <recommendedName>
        <fullName evidence="3">Antitoxin Xre/MbcA/ParS-like toxin-binding domain-containing protein</fullName>
    </recommendedName>
</protein>
<dbReference type="RefSeq" id="WP_076703948.1">
    <property type="nucleotide sequence ID" value="NZ_MRDE01000053.1"/>
</dbReference>
<evidence type="ECO:0000313" key="2">
    <source>
        <dbReference type="Proteomes" id="UP000187085"/>
    </source>
</evidence>
<reference evidence="1 2" key="1">
    <citation type="submission" date="2016-12" db="EMBL/GenBank/DDBJ databases">
        <title>Draft genome of Tersicoccus phoenicis 1P05MA.</title>
        <authorList>
            <person name="Nakajima Y."/>
            <person name="Yoshizawa S."/>
            <person name="Nakamura K."/>
            <person name="Ogura Y."/>
            <person name="Hayashi T."/>
            <person name="Kogure K."/>
        </authorList>
    </citation>
    <scope>NUCLEOTIDE SEQUENCE [LARGE SCALE GENOMIC DNA]</scope>
    <source>
        <strain evidence="1 2">1p05MA</strain>
    </source>
</reference>
<accession>A0A1R1LAM5</accession>
<evidence type="ECO:0008006" key="3">
    <source>
        <dbReference type="Google" id="ProtNLM"/>
    </source>
</evidence>
<sequence length="126" mass="13882">MSMISVGQAYRETSRMDIHTVARELNEALGPTLVAVLAGVRDRKLPGKWAKPDGVSPRHESERRLKTAHRVWRSLSQSTDAHIARSWFISLNPLLDETAPVEALNAGMDRAVLEAAAAYLADAHDI</sequence>
<dbReference type="STRING" id="554083.BKD30_08330"/>
<name>A0A1R1LAM5_9MICC</name>
<keyword evidence="2" id="KW-1185">Reference proteome</keyword>
<comment type="caution">
    <text evidence="1">The sequence shown here is derived from an EMBL/GenBank/DDBJ whole genome shotgun (WGS) entry which is preliminary data.</text>
</comment>
<dbReference type="EMBL" id="MRDE01000053">
    <property type="protein sequence ID" value="OMH24582.1"/>
    <property type="molecule type" value="Genomic_DNA"/>
</dbReference>
<gene>
    <name evidence="1" type="ORF">BKD30_08330</name>
</gene>
<evidence type="ECO:0000313" key="1">
    <source>
        <dbReference type="EMBL" id="OMH24582.1"/>
    </source>
</evidence>
<dbReference type="OrthoDB" id="4748714at2"/>
<dbReference type="AlphaFoldDB" id="A0A1R1LAM5"/>
<proteinExistence type="predicted"/>
<organism evidence="1 2">
    <name type="scientific">Tersicoccus phoenicis</name>
    <dbReference type="NCBI Taxonomy" id="554083"/>
    <lineage>
        <taxon>Bacteria</taxon>
        <taxon>Bacillati</taxon>
        <taxon>Actinomycetota</taxon>
        <taxon>Actinomycetes</taxon>
        <taxon>Micrococcales</taxon>
        <taxon>Micrococcaceae</taxon>
        <taxon>Tersicoccus</taxon>
    </lineage>
</organism>
<dbReference type="Proteomes" id="UP000187085">
    <property type="component" value="Unassembled WGS sequence"/>
</dbReference>